<keyword evidence="12 20" id="KW-1133">Transmembrane helix</keyword>
<evidence type="ECO:0000256" key="3">
    <source>
        <dbReference type="ARBA" id="ARBA00012438"/>
    </source>
</evidence>
<evidence type="ECO:0000256" key="15">
    <source>
        <dbReference type="ARBA" id="ARBA00023136"/>
    </source>
</evidence>
<dbReference type="Gene3D" id="1.20.120.160">
    <property type="entry name" value="HPT domain"/>
    <property type="match status" value="1"/>
</dbReference>
<evidence type="ECO:0000256" key="6">
    <source>
        <dbReference type="ARBA" id="ARBA00022553"/>
    </source>
</evidence>
<sequence length="1073" mass="117576">MHGLLVAALSLTVILLVLCYWLIRGLVQQASDEAITHFQQLTYDLHVRESFLQRLVATDSSSLDRASLNVRPALYDMIASDSRGNVYEGQPSSMSMPFIIKVGKPASDSVSDHSRHLIPVATALSNLYGDYRYAWQNSGAQVFLLDRNGPASIAMPCSEGVMTDDQHRWWRCRMSADYIRSMISTHASDPGGTNVRWMRSDVPGVKSGRQGFLLYRSISLPDSLWLPHSARRDLVAAAFVELLDSPVLRNYDDRASFQGITHTSTRRASHAEQLASAGRADEIRASLRFALQGVEIETASDSGWLGSYRVSYHGFFRASVWRVLSFVAILFMCIFGGIWLYRRHLVHVVRPAQRSHQRIVDSESFSRAVIEAARVAVSAVRLSDGKIVAKNRLADEWLGEEEITARLAGKSMATGCHGGDGQNLIVNGRHLSMSCSSAMYREEAVMLVTFSDVTDHVRAREALAVAKQAADEANTGKTVFLATMSHEIRTPLYGMLGTIELLGLSPLTPQQKGYLDTIKTSSAELLDIISDVLDISKIESRQMTLKEAGFSPIQITEEALRVFAPAADSKGLQFYAMISTKVPATLRGDALRIKQILNNLLSNAVKFTEAGWIRLTLDAVPGDDGRTLMTWCISDTGIGISDEQKQRLFQPFYQVQDSQSSIAGAGLGLYICSSLCEMMGGSISLESSPGRGATFTVAIPLEGEPDAVVCKHEFFKRDQVVFVRSPIQDFAQSICAWLELGGARALPVSSNLAPGDGTPGVLVDLFPERMPPMEWDSPRVAVSLDGPDPPERGVSSINVTSLSLLAIGRATCIAQQGDEVAARLFAAHADSVEKPFRPAMELRRLGLRVLVAEDNPVNRTLLMHQLEELGCSVSICANGDETLKRWNNADFDVLLTDMNMPGMSGYDLTGTLRARGVNAPIIGVTASAQPDQRELGESVGLTAWVIKPIDLRTLYDILRRACADGGPAGKAGYRAPPPSDHQRGLQDTLHAVFRETMSKDLPTAWQALADRDGQEVAFTLHRMRGALAVVRATELASFCEVLEERISADGLTPVLINAMRSMLEELDRFIKDF</sequence>
<comment type="subcellular location">
    <subcellularLocation>
        <location evidence="2">Cell inner membrane</location>
        <topology evidence="2">Multi-pass membrane protein</topology>
    </subcellularLocation>
</comment>
<dbReference type="PANTHER" id="PTHR43047">
    <property type="entry name" value="TWO-COMPONENT HISTIDINE PROTEIN KINASE"/>
    <property type="match status" value="1"/>
</dbReference>
<dbReference type="InterPro" id="IPR003594">
    <property type="entry name" value="HATPase_dom"/>
</dbReference>
<evidence type="ECO:0000259" key="23">
    <source>
        <dbReference type="PROSITE" id="PS50894"/>
    </source>
</evidence>
<dbReference type="Pfam" id="PF02518">
    <property type="entry name" value="HATPase_c"/>
    <property type="match status" value="1"/>
</dbReference>
<dbReference type="SMART" id="SM00387">
    <property type="entry name" value="HATPase_c"/>
    <property type="match status" value="1"/>
</dbReference>
<keyword evidence="9" id="KW-0732">Signal</keyword>
<evidence type="ECO:0000259" key="21">
    <source>
        <dbReference type="PROSITE" id="PS50109"/>
    </source>
</evidence>
<name>A0A1R1JT06_ALCXX</name>
<dbReference type="Gene3D" id="3.40.50.2300">
    <property type="match status" value="1"/>
</dbReference>
<dbReference type="InterPro" id="IPR036890">
    <property type="entry name" value="HATPase_C_sf"/>
</dbReference>
<keyword evidence="11" id="KW-0067">ATP-binding</keyword>
<feature type="domain" description="Histidine kinase" evidence="21">
    <location>
        <begin position="483"/>
        <end position="703"/>
    </location>
</feature>
<evidence type="ECO:0000256" key="7">
    <source>
        <dbReference type="ARBA" id="ARBA00022679"/>
    </source>
</evidence>
<dbReference type="SUPFAM" id="SSF52172">
    <property type="entry name" value="CheY-like"/>
    <property type="match status" value="1"/>
</dbReference>
<keyword evidence="11" id="KW-0547">Nucleotide-binding</keyword>
<keyword evidence="14" id="KW-0843">Virulence</keyword>
<evidence type="ECO:0000256" key="20">
    <source>
        <dbReference type="SAM" id="Phobius"/>
    </source>
</evidence>
<evidence type="ECO:0000256" key="4">
    <source>
        <dbReference type="ARBA" id="ARBA00022475"/>
    </source>
</evidence>
<dbReference type="PRINTS" id="PR00344">
    <property type="entry name" value="BCTRLSENSOR"/>
</dbReference>
<dbReference type="InterPro" id="IPR005467">
    <property type="entry name" value="His_kinase_dom"/>
</dbReference>
<dbReference type="EC" id="2.7.13.3" evidence="3"/>
<dbReference type="PROSITE" id="PS50109">
    <property type="entry name" value="HIS_KIN"/>
    <property type="match status" value="1"/>
</dbReference>
<comment type="function">
    <text evidence="16">Member of the two-component regulatory system BvgS/BvgA. Phosphorylates BvgA via a four-step phosphorelay in response to environmental signals.</text>
</comment>
<organism evidence="24 25">
    <name type="scientific">Alcaligenes xylosoxydans xylosoxydans</name>
    <name type="common">Achromobacter xylosoxidans</name>
    <dbReference type="NCBI Taxonomy" id="85698"/>
    <lineage>
        <taxon>Bacteria</taxon>
        <taxon>Pseudomonadati</taxon>
        <taxon>Pseudomonadota</taxon>
        <taxon>Betaproteobacteria</taxon>
        <taxon>Burkholderiales</taxon>
        <taxon>Alcaligenaceae</taxon>
        <taxon>Achromobacter</taxon>
    </lineage>
</organism>
<dbReference type="SUPFAM" id="SSF47384">
    <property type="entry name" value="Homodimeric domain of signal transducing histidine kinase"/>
    <property type="match status" value="1"/>
</dbReference>
<dbReference type="CDD" id="cd17546">
    <property type="entry name" value="REC_hyHK_CKI1_RcsC-like"/>
    <property type="match status" value="1"/>
</dbReference>
<evidence type="ECO:0000256" key="10">
    <source>
        <dbReference type="ARBA" id="ARBA00022777"/>
    </source>
</evidence>
<dbReference type="SUPFAM" id="SSF47226">
    <property type="entry name" value="Histidine-containing phosphotransfer domain, HPT domain"/>
    <property type="match status" value="1"/>
</dbReference>
<keyword evidence="10" id="KW-0418">Kinase</keyword>
<dbReference type="AlphaFoldDB" id="A0A1R1JT06"/>
<comment type="caution">
    <text evidence="24">The sequence shown here is derived from an EMBL/GenBank/DDBJ whole genome shotgun (WGS) entry which is preliminary data.</text>
</comment>
<feature type="modified residue" description="Phosphohistidine" evidence="18">
    <location>
        <position position="1021"/>
    </location>
</feature>
<dbReference type="FunFam" id="3.30.565.10:FF:000010">
    <property type="entry name" value="Sensor histidine kinase RcsC"/>
    <property type="match status" value="1"/>
</dbReference>
<keyword evidence="5" id="KW-0997">Cell inner membrane</keyword>
<evidence type="ECO:0000259" key="22">
    <source>
        <dbReference type="PROSITE" id="PS50110"/>
    </source>
</evidence>
<dbReference type="Proteomes" id="UP000187251">
    <property type="component" value="Unassembled WGS sequence"/>
</dbReference>
<keyword evidence="13" id="KW-0902">Two-component regulatory system</keyword>
<evidence type="ECO:0000313" key="25">
    <source>
        <dbReference type="Proteomes" id="UP000187251"/>
    </source>
</evidence>
<dbReference type="InterPro" id="IPR008207">
    <property type="entry name" value="Sig_transdc_His_kin_Hpt_dom"/>
</dbReference>
<dbReference type="Pfam" id="PF00512">
    <property type="entry name" value="HisKA"/>
    <property type="match status" value="1"/>
</dbReference>
<dbReference type="SMART" id="SM00448">
    <property type="entry name" value="REC"/>
    <property type="match status" value="1"/>
</dbReference>
<evidence type="ECO:0000313" key="24">
    <source>
        <dbReference type="EMBL" id="OMG86451.1"/>
    </source>
</evidence>
<evidence type="ECO:0000256" key="19">
    <source>
        <dbReference type="PROSITE-ProRule" id="PRU00169"/>
    </source>
</evidence>
<feature type="modified residue" description="4-aspartylphosphate" evidence="19">
    <location>
        <position position="897"/>
    </location>
</feature>
<dbReference type="GO" id="GO:0000155">
    <property type="term" value="F:phosphorelay sensor kinase activity"/>
    <property type="evidence" value="ECO:0007669"/>
    <property type="project" value="InterPro"/>
</dbReference>
<evidence type="ECO:0000256" key="5">
    <source>
        <dbReference type="ARBA" id="ARBA00022519"/>
    </source>
</evidence>
<dbReference type="SUPFAM" id="SSF55874">
    <property type="entry name" value="ATPase domain of HSP90 chaperone/DNA topoisomerase II/histidine kinase"/>
    <property type="match status" value="1"/>
</dbReference>
<feature type="domain" description="Response regulatory" evidence="22">
    <location>
        <begin position="848"/>
        <end position="962"/>
    </location>
</feature>
<dbReference type="SMART" id="SM00388">
    <property type="entry name" value="HisKA"/>
    <property type="match status" value="1"/>
</dbReference>
<dbReference type="Gene3D" id="3.30.565.10">
    <property type="entry name" value="Histidine kinase-like ATPase, C-terminal domain"/>
    <property type="match status" value="1"/>
</dbReference>
<evidence type="ECO:0000256" key="16">
    <source>
        <dbReference type="ARBA" id="ARBA00058004"/>
    </source>
</evidence>
<evidence type="ECO:0000256" key="2">
    <source>
        <dbReference type="ARBA" id="ARBA00004429"/>
    </source>
</evidence>
<dbReference type="PROSITE" id="PS50110">
    <property type="entry name" value="RESPONSE_REGULATORY"/>
    <property type="match status" value="1"/>
</dbReference>
<dbReference type="InterPro" id="IPR004358">
    <property type="entry name" value="Sig_transdc_His_kin-like_C"/>
</dbReference>
<dbReference type="CDD" id="cd00082">
    <property type="entry name" value="HisKA"/>
    <property type="match status" value="1"/>
</dbReference>
<dbReference type="InterPro" id="IPR001789">
    <property type="entry name" value="Sig_transdc_resp-reg_receiver"/>
</dbReference>
<dbReference type="Pfam" id="PF01627">
    <property type="entry name" value="Hpt"/>
    <property type="match status" value="1"/>
</dbReference>
<reference evidence="24 25" key="1">
    <citation type="submission" date="2016-09" db="EMBL/GenBank/DDBJ databases">
        <title>Phylogenomics of Achromobacter.</title>
        <authorList>
            <person name="Jeukens J."/>
            <person name="Freschi L."/>
            <person name="Vincent A.T."/>
            <person name="Emond-Rheault J.-G."/>
            <person name="Kukavica-Ibrulj I."/>
            <person name="Charette S.J."/>
            <person name="Levesque R.C."/>
        </authorList>
    </citation>
    <scope>NUCLEOTIDE SEQUENCE [LARGE SCALE GENOMIC DNA]</scope>
    <source>
        <strain evidence="24 25">AUS488</strain>
    </source>
</reference>
<comment type="catalytic activity">
    <reaction evidence="1">
        <text>ATP + protein L-histidine = ADP + protein N-phospho-L-histidine.</text>
        <dbReference type="EC" id="2.7.13.3"/>
    </reaction>
</comment>
<evidence type="ECO:0000256" key="12">
    <source>
        <dbReference type="ARBA" id="ARBA00022989"/>
    </source>
</evidence>
<keyword evidence="8 20" id="KW-0812">Transmembrane</keyword>
<evidence type="ECO:0000256" key="9">
    <source>
        <dbReference type="ARBA" id="ARBA00022729"/>
    </source>
</evidence>
<evidence type="ECO:0000256" key="8">
    <source>
        <dbReference type="ARBA" id="ARBA00022692"/>
    </source>
</evidence>
<dbReference type="Pfam" id="PF00072">
    <property type="entry name" value="Response_reg"/>
    <property type="match status" value="1"/>
</dbReference>
<dbReference type="InterPro" id="IPR036097">
    <property type="entry name" value="HisK_dim/P_sf"/>
</dbReference>
<keyword evidence="15 20" id="KW-0472">Membrane</keyword>
<dbReference type="PANTHER" id="PTHR43047:SF78">
    <property type="entry name" value="SENSORY_REGULATORY PROTEIN RPFC"/>
    <property type="match status" value="1"/>
</dbReference>
<evidence type="ECO:0000256" key="14">
    <source>
        <dbReference type="ARBA" id="ARBA00023026"/>
    </source>
</evidence>
<dbReference type="GO" id="GO:0005886">
    <property type="term" value="C:plasma membrane"/>
    <property type="evidence" value="ECO:0007669"/>
    <property type="project" value="UniProtKB-SubCell"/>
</dbReference>
<dbReference type="InterPro" id="IPR036641">
    <property type="entry name" value="HPT_dom_sf"/>
</dbReference>
<feature type="domain" description="HPt" evidence="23">
    <location>
        <begin position="982"/>
        <end position="1073"/>
    </location>
</feature>
<evidence type="ECO:0000256" key="17">
    <source>
        <dbReference type="ARBA" id="ARBA00070152"/>
    </source>
</evidence>
<gene>
    <name evidence="24" type="ORF">BIZ92_26755</name>
</gene>
<feature type="transmembrane region" description="Helical" evidence="20">
    <location>
        <begin position="320"/>
        <end position="341"/>
    </location>
</feature>
<keyword evidence="7" id="KW-0808">Transferase</keyword>
<keyword evidence="4" id="KW-1003">Cell membrane</keyword>
<evidence type="ECO:0000256" key="11">
    <source>
        <dbReference type="ARBA" id="ARBA00022840"/>
    </source>
</evidence>
<evidence type="ECO:0000256" key="1">
    <source>
        <dbReference type="ARBA" id="ARBA00000085"/>
    </source>
</evidence>
<dbReference type="InterPro" id="IPR011006">
    <property type="entry name" value="CheY-like_superfamily"/>
</dbReference>
<dbReference type="CDD" id="cd16922">
    <property type="entry name" value="HATPase_EvgS-ArcB-TorS-like"/>
    <property type="match status" value="1"/>
</dbReference>
<dbReference type="InterPro" id="IPR003661">
    <property type="entry name" value="HisK_dim/P_dom"/>
</dbReference>
<dbReference type="EMBL" id="MJMN01000015">
    <property type="protein sequence ID" value="OMG86451.1"/>
    <property type="molecule type" value="Genomic_DNA"/>
</dbReference>
<dbReference type="PROSITE" id="PS50894">
    <property type="entry name" value="HPT"/>
    <property type="match status" value="1"/>
</dbReference>
<keyword evidence="6 19" id="KW-0597">Phosphoprotein</keyword>
<protein>
    <recommendedName>
        <fullName evidence="17">Virulence sensor protein BvgS</fullName>
        <ecNumber evidence="3">2.7.13.3</ecNumber>
    </recommendedName>
</protein>
<accession>A0A1R1JT06</accession>
<proteinExistence type="predicted"/>
<dbReference type="Gene3D" id="1.10.287.130">
    <property type="match status" value="1"/>
</dbReference>
<evidence type="ECO:0000256" key="13">
    <source>
        <dbReference type="ARBA" id="ARBA00023012"/>
    </source>
</evidence>
<evidence type="ECO:0000256" key="18">
    <source>
        <dbReference type="PROSITE-ProRule" id="PRU00110"/>
    </source>
</evidence>